<gene>
    <name evidence="4" type="ORF">BME96_03150</name>
</gene>
<proteinExistence type="predicted"/>
<dbReference type="PROSITE" id="PS50887">
    <property type="entry name" value="GGDEF"/>
    <property type="match status" value="1"/>
</dbReference>
<feature type="domain" description="PAC" evidence="2">
    <location>
        <begin position="82"/>
        <end position="134"/>
    </location>
</feature>
<evidence type="ECO:0000259" key="1">
    <source>
        <dbReference type="PROSITE" id="PS50112"/>
    </source>
</evidence>
<dbReference type="SMART" id="SM00086">
    <property type="entry name" value="PAC"/>
    <property type="match status" value="3"/>
</dbReference>
<dbReference type="InterPro" id="IPR000700">
    <property type="entry name" value="PAS-assoc_C"/>
</dbReference>
<organism evidence="4 5">
    <name type="scientific">Virgibacillus halodenitrificans</name>
    <name type="common">Bacillus halodenitrificans</name>
    <dbReference type="NCBI Taxonomy" id="1482"/>
    <lineage>
        <taxon>Bacteria</taxon>
        <taxon>Bacillati</taxon>
        <taxon>Bacillota</taxon>
        <taxon>Bacilli</taxon>
        <taxon>Bacillales</taxon>
        <taxon>Bacillaceae</taxon>
        <taxon>Virgibacillus</taxon>
    </lineage>
</organism>
<dbReference type="AlphaFoldDB" id="A0AAC9IZZ3"/>
<feature type="domain" description="PAS" evidence="1">
    <location>
        <begin position="266"/>
        <end position="336"/>
    </location>
</feature>
<reference evidence="4 5" key="1">
    <citation type="submission" date="2016-11" db="EMBL/GenBank/DDBJ databases">
        <title>Complete genome sequencing of Virgibacillus halodenitrificans PDB-F2.</title>
        <authorList>
            <person name="Sun Z."/>
            <person name="Zhou Y."/>
            <person name="Li H."/>
        </authorList>
    </citation>
    <scope>NUCLEOTIDE SEQUENCE [LARGE SCALE GENOMIC DNA]</scope>
    <source>
        <strain evidence="4 5">PDB-F2</strain>
    </source>
</reference>
<evidence type="ECO:0008006" key="6">
    <source>
        <dbReference type="Google" id="ProtNLM"/>
    </source>
</evidence>
<feature type="domain" description="GGDEF" evidence="3">
    <location>
        <begin position="425"/>
        <end position="558"/>
    </location>
</feature>
<dbReference type="PANTHER" id="PTHR44757:SF2">
    <property type="entry name" value="BIOFILM ARCHITECTURE MAINTENANCE PROTEIN MBAA"/>
    <property type="match status" value="1"/>
</dbReference>
<dbReference type="NCBIfam" id="TIGR00254">
    <property type="entry name" value="GGDEF"/>
    <property type="match status" value="1"/>
</dbReference>
<dbReference type="CDD" id="cd01949">
    <property type="entry name" value="GGDEF"/>
    <property type="match status" value="1"/>
</dbReference>
<feature type="domain" description="PAC" evidence="2">
    <location>
        <begin position="339"/>
        <end position="391"/>
    </location>
</feature>
<dbReference type="SMART" id="SM00267">
    <property type="entry name" value="GGDEF"/>
    <property type="match status" value="1"/>
</dbReference>
<dbReference type="Pfam" id="PF00990">
    <property type="entry name" value="GGDEF"/>
    <property type="match status" value="1"/>
</dbReference>
<sequence>MRLESIKHDQQMIMNGIQDMVFIIDVKPGPSFHYSFLNIAAMKGTGLSEIVIGKSFHEVNAESKANLLEKKYSLTCREKKVTTYEDSFLSASNETLYSKTTLTPLFSKNNECTTIVAVVKDITTEKKAKQEADKSRKKLLESNQRYQSLYAYNLDAIVSVDFNGKILNGNAAASSITGYDIEEIQGKSYYEFVIQEDIPKVEEHFNEALNGNFQELHLAIKSKSGKEIKLMLKFNPIIINTEVTGVYSIFKDITEQEQTLDKLRQSDERFRIISEHGHILITLLDKNGIIKYVSPSYQDILGYNFEEYKEKLFLHNTHPEDRPKLNEQILQSIKQGKSCTLKFRQQHRTRGWIWTEISADPIFNDEGSFVQMMVLTRDITMQREYEKRLEYLAMYDSLTELPNRRYFNEHLEKMVKDFNQGESSAMISLFVLDIDRFKDINDNLGHDTGDAIIKKFAQKVHACLQQDQVITRLGGDEFAIIISDCKERNEVVMLAKRIVETLQEPLEIFDTSLRITTSIGIATAKTPTITEYCLYKQADLALYEAKRAGKNTYKIKEVTEMKEG</sequence>
<dbReference type="Gene3D" id="3.30.70.270">
    <property type="match status" value="1"/>
</dbReference>
<dbReference type="Pfam" id="PF08447">
    <property type="entry name" value="PAS_3"/>
    <property type="match status" value="1"/>
</dbReference>
<dbReference type="InterPro" id="IPR013655">
    <property type="entry name" value="PAS_fold_3"/>
</dbReference>
<feature type="domain" description="PAC" evidence="2">
    <location>
        <begin position="214"/>
        <end position="265"/>
    </location>
</feature>
<dbReference type="InterPro" id="IPR001610">
    <property type="entry name" value="PAC"/>
</dbReference>
<dbReference type="KEGG" id="vhl:BME96_03150"/>
<dbReference type="Proteomes" id="UP000182945">
    <property type="component" value="Chromosome"/>
</dbReference>
<protein>
    <recommendedName>
        <fullName evidence="6">PAS domain S-box protein</fullName>
    </recommendedName>
</protein>
<dbReference type="CDD" id="cd00130">
    <property type="entry name" value="PAS"/>
    <property type="match status" value="2"/>
</dbReference>
<dbReference type="PROSITE" id="PS50113">
    <property type="entry name" value="PAC"/>
    <property type="match status" value="3"/>
</dbReference>
<dbReference type="Pfam" id="PF13426">
    <property type="entry name" value="PAS_9"/>
    <property type="match status" value="2"/>
</dbReference>
<dbReference type="InterPro" id="IPR029787">
    <property type="entry name" value="Nucleotide_cyclase"/>
</dbReference>
<name>A0AAC9IZZ3_VIRHA</name>
<dbReference type="EMBL" id="CP017962">
    <property type="protein sequence ID" value="APC47240.1"/>
    <property type="molecule type" value="Genomic_DNA"/>
</dbReference>
<dbReference type="InterPro" id="IPR000160">
    <property type="entry name" value="GGDEF_dom"/>
</dbReference>
<dbReference type="FunFam" id="3.30.70.270:FF:000001">
    <property type="entry name" value="Diguanylate cyclase domain protein"/>
    <property type="match status" value="1"/>
</dbReference>
<accession>A0AAC9IZZ3</accession>
<dbReference type="Gene3D" id="3.30.450.20">
    <property type="entry name" value="PAS domain"/>
    <property type="match status" value="3"/>
</dbReference>
<dbReference type="InterPro" id="IPR043128">
    <property type="entry name" value="Rev_trsase/Diguanyl_cyclase"/>
</dbReference>
<dbReference type="PROSITE" id="PS50112">
    <property type="entry name" value="PAS"/>
    <property type="match status" value="2"/>
</dbReference>
<dbReference type="InterPro" id="IPR035965">
    <property type="entry name" value="PAS-like_dom_sf"/>
</dbReference>
<dbReference type="SUPFAM" id="SSF55073">
    <property type="entry name" value="Nucleotide cyclase"/>
    <property type="match status" value="1"/>
</dbReference>
<evidence type="ECO:0000313" key="4">
    <source>
        <dbReference type="EMBL" id="APC47240.1"/>
    </source>
</evidence>
<dbReference type="InterPro" id="IPR000014">
    <property type="entry name" value="PAS"/>
</dbReference>
<dbReference type="PANTHER" id="PTHR44757">
    <property type="entry name" value="DIGUANYLATE CYCLASE DGCP"/>
    <property type="match status" value="1"/>
</dbReference>
<evidence type="ECO:0000259" key="3">
    <source>
        <dbReference type="PROSITE" id="PS50887"/>
    </source>
</evidence>
<dbReference type="RefSeq" id="WP_071648255.1">
    <property type="nucleotide sequence ID" value="NZ_CP017962.1"/>
</dbReference>
<evidence type="ECO:0000259" key="2">
    <source>
        <dbReference type="PROSITE" id="PS50113"/>
    </source>
</evidence>
<dbReference type="SUPFAM" id="SSF55785">
    <property type="entry name" value="PYP-like sensor domain (PAS domain)"/>
    <property type="match status" value="3"/>
</dbReference>
<dbReference type="SMART" id="SM00091">
    <property type="entry name" value="PAS"/>
    <property type="match status" value="3"/>
</dbReference>
<feature type="domain" description="PAS" evidence="1">
    <location>
        <begin position="142"/>
        <end position="212"/>
    </location>
</feature>
<dbReference type="GeneID" id="71513381"/>
<dbReference type="InterPro" id="IPR052155">
    <property type="entry name" value="Biofilm_reg_signaling"/>
</dbReference>
<dbReference type="NCBIfam" id="TIGR00229">
    <property type="entry name" value="sensory_box"/>
    <property type="match status" value="3"/>
</dbReference>
<evidence type="ECO:0000313" key="5">
    <source>
        <dbReference type="Proteomes" id="UP000182945"/>
    </source>
</evidence>